<evidence type="ECO:0000313" key="3">
    <source>
        <dbReference type="EMBL" id="CAE8676010.1"/>
    </source>
</evidence>
<evidence type="ECO:0000313" key="1">
    <source>
        <dbReference type="EMBL" id="CAE8582453.1"/>
    </source>
</evidence>
<dbReference type="EMBL" id="CAJNNW010025176">
    <property type="protein sequence ID" value="CAE8676010.1"/>
    <property type="molecule type" value="Genomic_DNA"/>
</dbReference>
<dbReference type="InterPro" id="IPR011990">
    <property type="entry name" value="TPR-like_helical_dom_sf"/>
</dbReference>
<dbReference type="Proteomes" id="UP000626109">
    <property type="component" value="Unassembled WGS sequence"/>
</dbReference>
<evidence type="ECO:0000313" key="5">
    <source>
        <dbReference type="Proteomes" id="UP000654075"/>
    </source>
</evidence>
<dbReference type="EMBL" id="CAJNNV010032051">
    <property type="protein sequence ID" value="CAE8638745.1"/>
    <property type="molecule type" value="Genomic_DNA"/>
</dbReference>
<sequence length="160" mass="16876">MAPKKTKVQVLADLGLASFQSGENAKAQGFFEQALALADAEPGNPAHASVLMNFAVAKGVAGDMAAAVPLLERALAIRETEVAAESFGAEHWRTVLEPLQNLMVVHSKLGQPEKAAVYMQRAGELESKAKKAAASMTEALSAKITELEASGESRCVEVKE</sequence>
<accession>A0A813D3G5</accession>
<dbReference type="Gene3D" id="1.25.40.10">
    <property type="entry name" value="Tetratricopeptide repeat domain"/>
    <property type="match status" value="1"/>
</dbReference>
<evidence type="ECO:0008006" key="6">
    <source>
        <dbReference type="Google" id="ProtNLM"/>
    </source>
</evidence>
<organism evidence="1 5">
    <name type="scientific">Polarella glacialis</name>
    <name type="common">Dinoflagellate</name>
    <dbReference type="NCBI Taxonomy" id="89957"/>
    <lineage>
        <taxon>Eukaryota</taxon>
        <taxon>Sar</taxon>
        <taxon>Alveolata</taxon>
        <taxon>Dinophyceae</taxon>
        <taxon>Suessiales</taxon>
        <taxon>Suessiaceae</taxon>
        <taxon>Polarella</taxon>
    </lineage>
</organism>
<evidence type="ECO:0000313" key="2">
    <source>
        <dbReference type="EMBL" id="CAE8638745.1"/>
    </source>
</evidence>
<comment type="caution">
    <text evidence="1">The sequence shown here is derived from an EMBL/GenBank/DDBJ whole genome shotgun (WGS) entry which is preliminary data.</text>
</comment>
<gene>
    <name evidence="1" type="ORF">PGLA1383_LOCUS1453</name>
    <name evidence="2" type="ORF">PGLA1383_LOCUS53888</name>
    <name evidence="3" type="ORF">PGLA2088_LOCUS19663</name>
    <name evidence="4" type="ORF">PGLA2088_LOCUS39299</name>
</gene>
<dbReference type="InterPro" id="IPR019734">
    <property type="entry name" value="TPR_rpt"/>
</dbReference>
<dbReference type="SUPFAM" id="SSF48452">
    <property type="entry name" value="TPR-like"/>
    <property type="match status" value="1"/>
</dbReference>
<protein>
    <recommendedName>
        <fullName evidence="6">Tetratricopeptide repeat protein</fullName>
    </recommendedName>
</protein>
<dbReference type="SMART" id="SM00028">
    <property type="entry name" value="TPR"/>
    <property type="match status" value="3"/>
</dbReference>
<name>A0A813D3G5_POLGL</name>
<dbReference type="EMBL" id="CAJNNV010000395">
    <property type="protein sequence ID" value="CAE8582453.1"/>
    <property type="molecule type" value="Genomic_DNA"/>
</dbReference>
<dbReference type="AlphaFoldDB" id="A0A813D3G5"/>
<dbReference type="Proteomes" id="UP000654075">
    <property type="component" value="Unassembled WGS sequence"/>
</dbReference>
<dbReference type="Pfam" id="PF13424">
    <property type="entry name" value="TPR_12"/>
    <property type="match status" value="1"/>
</dbReference>
<reference evidence="1" key="1">
    <citation type="submission" date="2021-02" db="EMBL/GenBank/DDBJ databases">
        <authorList>
            <person name="Dougan E. K."/>
            <person name="Rhodes N."/>
            <person name="Thang M."/>
            <person name="Chan C."/>
        </authorList>
    </citation>
    <scope>NUCLEOTIDE SEQUENCE</scope>
</reference>
<evidence type="ECO:0000313" key="4">
    <source>
        <dbReference type="EMBL" id="CAE8716938.1"/>
    </source>
</evidence>
<proteinExistence type="predicted"/>
<keyword evidence="5" id="KW-1185">Reference proteome</keyword>
<dbReference type="EMBL" id="CAJNNW010033060">
    <property type="protein sequence ID" value="CAE8716938.1"/>
    <property type="molecule type" value="Genomic_DNA"/>
</dbReference>